<name>A0A4E0Q3T5_9EURY</name>
<accession>A0A4E0Q3T5</accession>
<comment type="caution">
    <text evidence="1">The sequence shown here is derived from an EMBL/GenBank/DDBJ whole genome shotgun (WGS) entry which is preliminary data.</text>
</comment>
<dbReference type="Proteomes" id="UP000297295">
    <property type="component" value="Unassembled WGS sequence"/>
</dbReference>
<gene>
    <name evidence="1" type="ORF">CUN85_09580</name>
</gene>
<keyword evidence="2" id="KW-1185">Reference proteome</keyword>
<evidence type="ECO:0000313" key="1">
    <source>
        <dbReference type="EMBL" id="TGC08319.1"/>
    </source>
</evidence>
<proteinExistence type="predicted"/>
<organism evidence="1 2">
    <name type="scientific">Methanolobus halotolerans</name>
    <dbReference type="NCBI Taxonomy" id="2052935"/>
    <lineage>
        <taxon>Archaea</taxon>
        <taxon>Methanobacteriati</taxon>
        <taxon>Methanobacteriota</taxon>
        <taxon>Stenosarchaea group</taxon>
        <taxon>Methanomicrobia</taxon>
        <taxon>Methanosarcinales</taxon>
        <taxon>Methanosarcinaceae</taxon>
        <taxon>Methanolobus</taxon>
    </lineage>
</organism>
<sequence length="79" mass="9397">MFRIWGVDFSKSEYTVEGETSEEFRQKILSISYSEWKEMEFSKGTLHYVEKNAKGDKPFTLNTHNKERLDKWEKLVSNG</sequence>
<dbReference type="EMBL" id="PGGK01000010">
    <property type="protein sequence ID" value="TGC08319.1"/>
    <property type="molecule type" value="Genomic_DNA"/>
</dbReference>
<dbReference type="AlphaFoldDB" id="A0A4E0Q3T5"/>
<reference evidence="1 2" key="1">
    <citation type="submission" date="2017-11" db="EMBL/GenBank/DDBJ databases">
        <title>Isolation and Characterization of Methanogenic Archaea from Saline Meromictic Lake at Siberia.</title>
        <authorList>
            <person name="Shen Y."/>
            <person name="Huang H.-H."/>
            <person name="Lai M.-C."/>
            <person name="Chen S.-C."/>
        </authorList>
    </citation>
    <scope>NUCLEOTIDE SEQUENCE [LARGE SCALE GENOMIC DNA]</scope>
    <source>
        <strain evidence="1 2">SY-01</strain>
    </source>
</reference>
<evidence type="ECO:0000313" key="2">
    <source>
        <dbReference type="Proteomes" id="UP000297295"/>
    </source>
</evidence>
<protein>
    <submittedName>
        <fullName evidence="1">Uncharacterized protein</fullName>
    </submittedName>
</protein>